<feature type="compositionally biased region" description="Polar residues" evidence="1">
    <location>
        <begin position="1085"/>
        <end position="1107"/>
    </location>
</feature>
<evidence type="ECO:0000259" key="4">
    <source>
        <dbReference type="Pfam" id="PF24345"/>
    </source>
</evidence>
<feature type="region of interest" description="Disordered" evidence="1">
    <location>
        <begin position="1657"/>
        <end position="1731"/>
    </location>
</feature>
<dbReference type="InterPro" id="IPR056222">
    <property type="entry name" value="PH_23"/>
</dbReference>
<feature type="region of interest" description="Disordered" evidence="1">
    <location>
        <begin position="980"/>
        <end position="1346"/>
    </location>
</feature>
<feature type="compositionally biased region" description="Polar residues" evidence="1">
    <location>
        <begin position="1696"/>
        <end position="1708"/>
    </location>
</feature>
<dbReference type="GeneID" id="25281951"/>
<evidence type="ECO:0000259" key="3">
    <source>
        <dbReference type="Pfam" id="PF24344"/>
    </source>
</evidence>
<feature type="compositionally biased region" description="Basic and acidic residues" evidence="1">
    <location>
        <begin position="1049"/>
        <end position="1066"/>
    </location>
</feature>
<dbReference type="Proteomes" id="UP000027920">
    <property type="component" value="Unassembled WGS sequence"/>
</dbReference>
<feature type="compositionally biased region" description="Polar residues" evidence="1">
    <location>
        <begin position="1307"/>
        <end position="1334"/>
    </location>
</feature>
<evidence type="ECO:0000259" key="2">
    <source>
        <dbReference type="Pfam" id="PF24340"/>
    </source>
</evidence>
<dbReference type="EMBL" id="AMGV01000005">
    <property type="protein sequence ID" value="KEF56847.1"/>
    <property type="molecule type" value="Genomic_DNA"/>
</dbReference>
<dbReference type="Pfam" id="PF24340">
    <property type="entry name" value="DH_2"/>
    <property type="match status" value="1"/>
</dbReference>
<feature type="compositionally biased region" description="Polar residues" evidence="1">
    <location>
        <begin position="1660"/>
        <end position="1687"/>
    </location>
</feature>
<feature type="compositionally biased region" description="Basic and acidic residues" evidence="1">
    <location>
        <begin position="115"/>
        <end position="131"/>
    </location>
</feature>
<dbReference type="OrthoDB" id="5408934at2759"/>
<dbReference type="HOGENOM" id="CLU_001976_0_0_1"/>
<feature type="compositionally biased region" description="Polar residues" evidence="1">
    <location>
        <begin position="65"/>
        <end position="74"/>
    </location>
</feature>
<feature type="region of interest" description="Disordered" evidence="1">
    <location>
        <begin position="289"/>
        <end position="430"/>
    </location>
</feature>
<feature type="region of interest" description="Disordered" evidence="1">
    <location>
        <begin position="924"/>
        <end position="952"/>
    </location>
</feature>
<feature type="compositionally biased region" description="Low complexity" evidence="1">
    <location>
        <begin position="996"/>
        <end position="1015"/>
    </location>
</feature>
<proteinExistence type="predicted"/>
<dbReference type="VEuPathDB" id="FungiDB:A1O9_07037"/>
<feature type="domain" description="PH" evidence="4">
    <location>
        <begin position="1347"/>
        <end position="1491"/>
    </location>
</feature>
<keyword evidence="6" id="KW-1185">Reference proteome</keyword>
<dbReference type="RefSeq" id="XP_013259437.1">
    <property type="nucleotide sequence ID" value="XM_013403983.1"/>
</dbReference>
<feature type="compositionally biased region" description="Polar residues" evidence="1">
    <location>
        <begin position="1131"/>
        <end position="1148"/>
    </location>
</feature>
<evidence type="ECO:0000256" key="1">
    <source>
        <dbReference type="SAM" id="MobiDB-lite"/>
    </source>
</evidence>
<feature type="compositionally biased region" description="Polar residues" evidence="1">
    <location>
        <begin position="980"/>
        <end position="995"/>
    </location>
</feature>
<gene>
    <name evidence="5" type="ORF">A1O9_07037</name>
</gene>
<feature type="compositionally biased region" description="Polar residues" evidence="1">
    <location>
        <begin position="29"/>
        <end position="40"/>
    </location>
</feature>
<name>A0A072PAS4_9EURO</name>
<feature type="compositionally biased region" description="Basic residues" evidence="1">
    <location>
        <begin position="331"/>
        <end position="340"/>
    </location>
</feature>
<accession>A0A072PAS4</accession>
<feature type="domain" description="DBL homology" evidence="2">
    <location>
        <begin position="534"/>
        <end position="731"/>
    </location>
</feature>
<feature type="compositionally biased region" description="Basic residues" evidence="1">
    <location>
        <begin position="408"/>
        <end position="419"/>
    </location>
</feature>
<dbReference type="InterPro" id="IPR056416">
    <property type="entry name" value="DH_2_fung"/>
</dbReference>
<dbReference type="Pfam" id="PF24344">
    <property type="entry name" value="PH_23"/>
    <property type="match status" value="1"/>
</dbReference>
<protein>
    <recommendedName>
        <fullName evidence="7">DH domain-containing protein</fullName>
    </recommendedName>
</protein>
<feature type="compositionally biased region" description="Basic residues" evidence="1">
    <location>
        <begin position="153"/>
        <end position="163"/>
    </location>
</feature>
<sequence>MRPDPSSNPPRRSSRTLRPDKIPSLKIHNVTSSRSESPSVQDRIRQWQAQGAANALAPDALSVRSLPTSECPSTVSPPPSIKEEIPKERTRGRSGKKTEEQPQDGRSKSTPRKRIISDGHWKARTQNKDPKGSPQFKLPTRSSELDLTYTSTRKTRKERRSSRQHGEAMASDSQHQSSPHDDGIRVTALPDTVTQLEPDPPTSPSPYDTGSRIDKELARYLTAESVYSADLETKSYSSIHPDELDDTPKRRSKYVETLGRAPSGPEEGALQRSTKAKLFGKTKEILFMKSEGASTSNRIPSIEAWLDEQPDPFVEHEDQNILPPVEMPQPLRKRSERRRPSKEAPATLDPNKIWDLVQPPSATTSPNSPENKPGQSRRRQSSNSTRGTPPRVTSASATEEGDGSPSGLRRRGAKVRRQRGSPARHGSVEPDITALISNLEQDLSTGLEGKDATLPHRPCPPTGQHPLSTIASDETMRENHPVSSNLSLLIEPKCELKRKLTTHEHLLSVLSVPERGRSLRSAKSIRASRPHRKSTSAHEVLAGLITDEQKYTRELRTLVDGVIPVLLQCVLSKADSAAAASLFTSSTTPNGDFNFTRPIIDMGIALERLKTLHSRVPFQDIDSLLKWGQSAQKAYTDYLNAWRLGFHDVVVNLAPLDNVGGSEMGLSRDDLGDAVNSDGEKVDVAYLLKRPLVRVKALAKTFVNIRDECDKPYAVKIASAYSDLTALAKRRFQEERARLEDEAAASLDATRARDIRTLAATTNAVINHSRRVKARDFFSLTLYHTNGQRIDCGVELIFRDNARGEPTGGDVLVCEVDASGKWLLFEPVELTSISARRGEGGFDLVVMIRGPASFGKEWHELLALKTDDPEAVTEWMAMLGSNPLPPRLNRTSSFVAKQQPPAVPSPAEENDQLQKQEEFKKSLIAMDDDVPIGEPSIIGTRTNISRKPVPSLDKPLPSLNLGGGLVAKAISQYQVASVPMNQPAPSAGSPSRSTLSGVSSRASAATVSSSVGSSSPTQLRTDPALEPIHPVSQVDKAWKSTKGQLTIPPEHKTPPTLRRADKDSKEWMTSPVLGHAPLAEINDDATPTQETISARQEDLPTSPSPKSAPQRPEYKRALSSTPSKDLPTVTKIRTPTQQPTAPMSTQGPTVEEKHSLEHRTDQGVFTTSPTTSRQGSQTPTKRQVFTEDVPIPPPHTSRQAKPTVKSGPNLPTAVSDSQSGRNGVQIRSGRKPTLDLKPTPSPSDKQLKRRTSSPLKHEYAPSTSSDRSSDYDTESISDSSSATSEDIDSEHGDTPTPLVAIFGGGRQNSQPSHVPTSVPSTGTRTLAPSDSASQGPYRKVPSSSTVPMHKRAKAIALICSWSERGMWEQIHPDECSIVVSPGLIEAFEMSAAHSDPRAVFGAPPSKDSHSRSSSISQQPLVAFELTPIVPLRRGTALDISIRSPPTPNSKIQTTNNVMFRSRNAEECETLYGMINWARCNNPTYIQLQMARPARQPSVSFNVGQTGHSRSRSSSWFSFGIQRKSSYRASSAPTPASIDMSVESSGSMASAFSALKRFTANSGFNVNRSSVLRRPGSAGPAGSLYSSSSGAASGSGSSTPVPSQLGFVPGKDGPNVPSTSAAAAEGGGMINMMKIRLYLRKGQHWENLGAARLSVLPAPQATGNSGASSGTVTPARSGTIMDGSSSSPPATPAHGRSPSSVMTIGQPGQNRGPRLPSSSNTPHRVHGNGREKRLLIVKNKERDVVLLDSVLGESCFERIMQTGIAVKVWSESEAISHTGGVTMGRETLYMMQFPGTREAGWVFGLCGTYRYGAGMEAQ</sequence>
<feature type="compositionally biased region" description="Polar residues" evidence="1">
    <location>
        <begin position="1163"/>
        <end position="1183"/>
    </location>
</feature>
<feature type="compositionally biased region" description="Basic and acidic residues" evidence="1">
    <location>
        <begin position="1150"/>
        <end position="1161"/>
    </location>
</feature>
<dbReference type="Pfam" id="PF24345">
    <property type="entry name" value="PH_24"/>
    <property type="match status" value="1"/>
</dbReference>
<feature type="region of interest" description="Disordered" evidence="1">
    <location>
        <begin position="1"/>
        <end position="43"/>
    </location>
</feature>
<dbReference type="STRING" id="1182545.A0A072PAS4"/>
<feature type="region of interest" description="Disordered" evidence="1">
    <location>
        <begin position="1568"/>
        <end position="1622"/>
    </location>
</feature>
<comment type="caution">
    <text evidence="5">The sequence shown here is derived from an EMBL/GenBank/DDBJ whole genome shotgun (WGS) entry which is preliminary data.</text>
</comment>
<reference evidence="5 6" key="1">
    <citation type="submission" date="2013-03" db="EMBL/GenBank/DDBJ databases">
        <title>The Genome Sequence of Exophiala aquamarina CBS 119918.</title>
        <authorList>
            <consortium name="The Broad Institute Genomics Platform"/>
            <person name="Cuomo C."/>
            <person name="de Hoog S."/>
            <person name="Gorbushina A."/>
            <person name="Walker B."/>
            <person name="Young S.K."/>
            <person name="Zeng Q."/>
            <person name="Gargeya S."/>
            <person name="Fitzgerald M."/>
            <person name="Haas B."/>
            <person name="Abouelleil A."/>
            <person name="Allen A.W."/>
            <person name="Alvarado L."/>
            <person name="Arachchi H.M."/>
            <person name="Berlin A.M."/>
            <person name="Chapman S.B."/>
            <person name="Gainer-Dewar J."/>
            <person name="Goldberg J."/>
            <person name="Griggs A."/>
            <person name="Gujja S."/>
            <person name="Hansen M."/>
            <person name="Howarth C."/>
            <person name="Imamovic A."/>
            <person name="Ireland A."/>
            <person name="Larimer J."/>
            <person name="McCowan C."/>
            <person name="Murphy C."/>
            <person name="Pearson M."/>
            <person name="Poon T.W."/>
            <person name="Priest M."/>
            <person name="Roberts A."/>
            <person name="Saif S."/>
            <person name="Shea T."/>
            <person name="Sisk P."/>
            <person name="Sykes S."/>
            <person name="Wortman J."/>
            <person name="Nusbaum C."/>
            <person name="Birren B."/>
        </authorList>
    </citation>
    <scope>NUCLEOTIDE SEQUENCE [LARGE SCALE GENOMIC DNA]</scope>
    <source>
        <strain evidence="5 6">CBS 119918</strain>
    </source>
</reference>
<dbReference type="InterPro" id="IPR056223">
    <property type="entry name" value="PH_24"/>
</dbReference>
<feature type="region of interest" description="Disordered" evidence="1">
    <location>
        <begin position="65"/>
        <end position="214"/>
    </location>
</feature>
<feature type="region of interest" description="Disordered" evidence="1">
    <location>
        <begin position="231"/>
        <end position="250"/>
    </location>
</feature>
<evidence type="ECO:0000313" key="6">
    <source>
        <dbReference type="Proteomes" id="UP000027920"/>
    </source>
</evidence>
<feature type="compositionally biased region" description="Low complexity" evidence="1">
    <location>
        <begin position="1274"/>
        <end position="1284"/>
    </location>
</feature>
<feature type="compositionally biased region" description="Low complexity" evidence="1">
    <location>
        <begin position="1574"/>
        <end position="1602"/>
    </location>
</feature>
<organism evidence="5 6">
    <name type="scientific">Exophiala aquamarina CBS 119918</name>
    <dbReference type="NCBI Taxonomy" id="1182545"/>
    <lineage>
        <taxon>Eukaryota</taxon>
        <taxon>Fungi</taxon>
        <taxon>Dikarya</taxon>
        <taxon>Ascomycota</taxon>
        <taxon>Pezizomycotina</taxon>
        <taxon>Eurotiomycetes</taxon>
        <taxon>Chaetothyriomycetidae</taxon>
        <taxon>Chaetothyriales</taxon>
        <taxon>Herpotrichiellaceae</taxon>
        <taxon>Exophiala</taxon>
    </lineage>
</organism>
<feature type="compositionally biased region" description="Basic and acidic residues" evidence="1">
    <location>
        <begin position="81"/>
        <end position="107"/>
    </location>
</feature>
<evidence type="ECO:0008006" key="7">
    <source>
        <dbReference type="Google" id="ProtNLM"/>
    </source>
</evidence>
<feature type="compositionally biased region" description="Polar residues" evidence="1">
    <location>
        <begin position="360"/>
        <end position="370"/>
    </location>
</feature>
<feature type="compositionally biased region" description="Basic and acidic residues" evidence="1">
    <location>
        <begin position="240"/>
        <end position="249"/>
    </location>
</feature>
<feature type="compositionally biased region" description="Polar residues" evidence="1">
    <location>
        <begin position="1212"/>
        <end position="1222"/>
    </location>
</feature>
<feature type="domain" description="PH" evidence="3">
    <location>
        <begin position="746"/>
        <end position="887"/>
    </location>
</feature>
<evidence type="ECO:0000313" key="5">
    <source>
        <dbReference type="EMBL" id="KEF56847.1"/>
    </source>
</evidence>